<dbReference type="AlphaFoldDB" id="V9W1V7"/>
<organism evidence="1 2">
    <name type="scientific">Leisingera methylohalidivorans DSM 14336</name>
    <dbReference type="NCBI Taxonomy" id="999552"/>
    <lineage>
        <taxon>Bacteria</taxon>
        <taxon>Pseudomonadati</taxon>
        <taxon>Pseudomonadota</taxon>
        <taxon>Alphaproteobacteria</taxon>
        <taxon>Rhodobacterales</taxon>
        <taxon>Roseobacteraceae</taxon>
        <taxon>Leisingera</taxon>
    </lineage>
</organism>
<sequence>MDRVPLDHAIGRKGRDLAYKDFHFLGLPTRLAFARLKCCAGMAISAPLVLAPMTARG</sequence>
<name>V9W1V7_9RHOB</name>
<proteinExistence type="predicted"/>
<protein>
    <submittedName>
        <fullName evidence="1">Uncharacterized protein</fullName>
    </submittedName>
</protein>
<dbReference type="Proteomes" id="UP000018780">
    <property type="component" value="Chromosome"/>
</dbReference>
<dbReference type="STRING" id="999552.METH_14835"/>
<keyword evidence="2" id="KW-1185">Reference proteome</keyword>
<dbReference type="EMBL" id="CP006773">
    <property type="protein sequence ID" value="AHD03157.1"/>
    <property type="molecule type" value="Genomic_DNA"/>
</dbReference>
<accession>V9W1V7</accession>
<dbReference type="KEGG" id="lmd:METH_14835"/>
<evidence type="ECO:0000313" key="1">
    <source>
        <dbReference type="EMBL" id="AHD03157.1"/>
    </source>
</evidence>
<dbReference type="HOGENOM" id="CLU_2991192_0_0_5"/>
<gene>
    <name evidence="1" type="ORF">METH_14835</name>
</gene>
<reference evidence="1 2" key="1">
    <citation type="submission" date="2013-09" db="EMBL/GenBank/DDBJ databases">
        <authorList>
            <consortium name="DOE Joint Genome Institute"/>
            <person name="Klenk H.-P."/>
            <person name="Huntemann M."/>
            <person name="Han J."/>
            <person name="Chen A."/>
            <person name="Kyrpides N."/>
            <person name="Mavromatis K."/>
            <person name="Markowitz V."/>
            <person name="Palaniappan K."/>
            <person name="Ivanova N."/>
            <person name="Schaumberg A."/>
            <person name="Pati A."/>
            <person name="Liolios K."/>
            <person name="Nordberg H.P."/>
            <person name="Cantor M.N."/>
            <person name="Hua S.X."/>
            <person name="Woyke T."/>
        </authorList>
    </citation>
    <scope>NUCLEOTIDE SEQUENCE [LARGE SCALE GENOMIC DNA]</scope>
    <source>
        <strain evidence="1 2">DSM 14336</strain>
    </source>
</reference>
<evidence type="ECO:0000313" key="2">
    <source>
        <dbReference type="Proteomes" id="UP000018780"/>
    </source>
</evidence>